<protein>
    <submittedName>
        <fullName evidence="2">Uncharacterized protein</fullName>
    </submittedName>
</protein>
<name>A0A1Q3E9Z5_LENED</name>
<feature type="transmembrane region" description="Helical" evidence="1">
    <location>
        <begin position="131"/>
        <end position="154"/>
    </location>
</feature>
<feature type="transmembrane region" description="Helical" evidence="1">
    <location>
        <begin position="98"/>
        <end position="119"/>
    </location>
</feature>
<reference evidence="2 3" key="1">
    <citation type="submission" date="2016-08" db="EMBL/GenBank/DDBJ databases">
        <authorList>
            <consortium name="Lentinula edodes genome sequencing consortium"/>
            <person name="Sakamoto Y."/>
            <person name="Nakade K."/>
            <person name="Sato S."/>
            <person name="Yoshida Y."/>
            <person name="Miyazaki K."/>
            <person name="Natsume S."/>
            <person name="Konno N."/>
        </authorList>
    </citation>
    <scope>NUCLEOTIDE SEQUENCE [LARGE SCALE GENOMIC DNA]</scope>
    <source>
        <strain evidence="2 3">NBRC 111202</strain>
    </source>
</reference>
<dbReference type="EMBL" id="BDGU01000167">
    <property type="protein sequence ID" value="GAW03959.1"/>
    <property type="molecule type" value="Genomic_DNA"/>
</dbReference>
<organism evidence="2 3">
    <name type="scientific">Lentinula edodes</name>
    <name type="common">Shiitake mushroom</name>
    <name type="synonym">Lentinus edodes</name>
    <dbReference type="NCBI Taxonomy" id="5353"/>
    <lineage>
        <taxon>Eukaryota</taxon>
        <taxon>Fungi</taxon>
        <taxon>Dikarya</taxon>
        <taxon>Basidiomycota</taxon>
        <taxon>Agaricomycotina</taxon>
        <taxon>Agaricomycetes</taxon>
        <taxon>Agaricomycetidae</taxon>
        <taxon>Agaricales</taxon>
        <taxon>Marasmiineae</taxon>
        <taxon>Omphalotaceae</taxon>
        <taxon>Lentinula</taxon>
    </lineage>
</organism>
<feature type="transmembrane region" description="Helical" evidence="1">
    <location>
        <begin position="205"/>
        <end position="224"/>
    </location>
</feature>
<keyword evidence="3" id="KW-1185">Reference proteome</keyword>
<dbReference type="STRING" id="5353.A0A1Q3E9Z5"/>
<feature type="transmembrane region" description="Helical" evidence="1">
    <location>
        <begin position="67"/>
        <end position="86"/>
    </location>
</feature>
<keyword evidence="1" id="KW-1133">Transmembrane helix</keyword>
<feature type="transmembrane region" description="Helical" evidence="1">
    <location>
        <begin position="174"/>
        <end position="193"/>
    </location>
</feature>
<dbReference type="AlphaFoldDB" id="A0A1Q3E9Z5"/>
<gene>
    <name evidence="2" type="ORF">LENED_005714</name>
</gene>
<keyword evidence="1" id="KW-0472">Membrane</keyword>
<dbReference type="Proteomes" id="UP000188533">
    <property type="component" value="Unassembled WGS sequence"/>
</dbReference>
<keyword evidence="1" id="KW-0812">Transmembrane</keyword>
<comment type="caution">
    <text evidence="2">The sequence shown here is derived from an EMBL/GenBank/DDBJ whole genome shotgun (WGS) entry which is preliminary data.</text>
</comment>
<evidence type="ECO:0000313" key="2">
    <source>
        <dbReference type="EMBL" id="GAW03959.1"/>
    </source>
</evidence>
<evidence type="ECO:0000313" key="3">
    <source>
        <dbReference type="Proteomes" id="UP000188533"/>
    </source>
</evidence>
<evidence type="ECO:0000256" key="1">
    <source>
        <dbReference type="SAM" id="Phobius"/>
    </source>
</evidence>
<proteinExistence type="predicted"/>
<reference evidence="2 3" key="2">
    <citation type="submission" date="2017-02" db="EMBL/GenBank/DDBJ databases">
        <title>A genome survey and senescence transcriptome analysis in Lentinula edodes.</title>
        <authorList>
            <person name="Sakamoto Y."/>
            <person name="Nakade K."/>
            <person name="Sato S."/>
            <person name="Yoshida Y."/>
            <person name="Miyazaki K."/>
            <person name="Natsume S."/>
            <person name="Konno N."/>
        </authorList>
    </citation>
    <scope>NUCLEOTIDE SEQUENCE [LARGE SCALE GENOMIC DNA]</scope>
    <source>
        <strain evidence="2 3">NBRC 111202</strain>
    </source>
</reference>
<feature type="transmembrane region" description="Helical" evidence="1">
    <location>
        <begin position="20"/>
        <end position="47"/>
    </location>
</feature>
<sequence length="291" mass="32245">MLVARVHIFRRKFTPGKPYILATILLFTLATASVAVELVSICTVYSLPFSVFPELDYPSAYPFQITATLDLLFPFACSLSDIMLMHRCYRLWNSTKRVIIVPFLSIPACFVLWVIGFLSSLGKVAIVNTQIYFFIAALTQNLYLSGMIAGRIWWLNRRIKKVVGPPSRDLLGPVLESAVLTPIFFVLWLASYFDNFFGGPVLSPYALTQIVGIASSLVVVRIGLGIDALATLQTYPVRETGDVENRALGGVTTKNLEQCNNDGSRSSESIRPFQLKYYTAGHPENQASGSV</sequence>
<accession>A0A1Q3E9Z5</accession>